<dbReference type="Proteomes" id="UP000280292">
    <property type="component" value="Unassembled WGS sequence"/>
</dbReference>
<dbReference type="Pfam" id="PF01694">
    <property type="entry name" value="Rhomboid"/>
    <property type="match status" value="1"/>
</dbReference>
<dbReference type="InterPro" id="IPR035952">
    <property type="entry name" value="Rhomboid-like_sf"/>
</dbReference>
<evidence type="ECO:0000259" key="6">
    <source>
        <dbReference type="Pfam" id="PF01694"/>
    </source>
</evidence>
<dbReference type="EMBL" id="RBNR01000225">
    <property type="protein sequence ID" value="RML42166.1"/>
    <property type="molecule type" value="Genomic_DNA"/>
</dbReference>
<evidence type="ECO:0000256" key="3">
    <source>
        <dbReference type="ARBA" id="ARBA00022989"/>
    </source>
</evidence>
<feature type="transmembrane region" description="Helical" evidence="5">
    <location>
        <begin position="133"/>
        <end position="155"/>
    </location>
</feature>
<dbReference type="Gene3D" id="1.20.1540.10">
    <property type="entry name" value="Rhomboid-like"/>
    <property type="match status" value="1"/>
</dbReference>
<feature type="transmembrane region" description="Helical" evidence="5">
    <location>
        <begin position="107"/>
        <end position="126"/>
    </location>
</feature>
<proteinExistence type="predicted"/>
<keyword evidence="2 5" id="KW-0812">Transmembrane</keyword>
<protein>
    <submittedName>
        <fullName evidence="7">Rhomboid protein</fullName>
    </submittedName>
</protein>
<dbReference type="GO" id="GO:0004252">
    <property type="term" value="F:serine-type endopeptidase activity"/>
    <property type="evidence" value="ECO:0007669"/>
    <property type="project" value="InterPro"/>
</dbReference>
<evidence type="ECO:0000313" key="8">
    <source>
        <dbReference type="Proteomes" id="UP000280292"/>
    </source>
</evidence>
<reference evidence="7 8" key="1">
    <citation type="submission" date="2018-08" db="EMBL/GenBank/DDBJ databases">
        <title>Recombination of ecologically and evolutionarily significant loci maintains genetic cohesion in the Pseudomonas syringae species complex.</title>
        <authorList>
            <person name="Dillon M."/>
            <person name="Thakur S."/>
            <person name="Almeida R.N.D."/>
            <person name="Weir B.S."/>
            <person name="Guttman D.S."/>
        </authorList>
    </citation>
    <scope>NUCLEOTIDE SEQUENCE [LARGE SCALE GENOMIC DNA]</scope>
    <source>
        <strain evidence="7 8">ICMP 3883</strain>
    </source>
</reference>
<dbReference type="GO" id="GO:0016020">
    <property type="term" value="C:membrane"/>
    <property type="evidence" value="ECO:0007669"/>
    <property type="project" value="UniProtKB-SubCell"/>
</dbReference>
<evidence type="ECO:0000313" key="7">
    <source>
        <dbReference type="EMBL" id="RML42166.1"/>
    </source>
</evidence>
<keyword evidence="4 5" id="KW-0472">Membrane</keyword>
<sequence>MEFSKRLKVILALSAVLIVVQAINSITGNSLVHFGIIPRSLDGLRGIVFAPFLHGSIQHLLSNLLPFIVLSWLVATEGVRRYAWVAGLICLLGGLLVWSFGRNNIHVGASGLIFGLWAYLLARAWYQRSLASVLLALIVLVVYSGLVFGFVPVAGVSFESHIAGAFAGICVAWLMHSRAFQGIAGRKGLMHCGCYRGRLTGKTLLTRREVEPGSRI</sequence>
<feature type="domain" description="Peptidase S54 rhomboid" evidence="6">
    <location>
        <begin position="46"/>
        <end position="177"/>
    </location>
</feature>
<accession>A0A3M2VSE0</accession>
<feature type="transmembrane region" description="Helical" evidence="5">
    <location>
        <begin position="161"/>
        <end position="180"/>
    </location>
</feature>
<evidence type="ECO:0000256" key="2">
    <source>
        <dbReference type="ARBA" id="ARBA00022692"/>
    </source>
</evidence>
<feature type="transmembrane region" description="Helical" evidence="5">
    <location>
        <begin position="82"/>
        <end position="101"/>
    </location>
</feature>
<dbReference type="InterPro" id="IPR022764">
    <property type="entry name" value="Peptidase_S54_rhomboid_dom"/>
</dbReference>
<keyword evidence="3 5" id="KW-1133">Transmembrane helix</keyword>
<evidence type="ECO:0000256" key="4">
    <source>
        <dbReference type="ARBA" id="ARBA00023136"/>
    </source>
</evidence>
<organism evidence="7 8">
    <name type="scientific">Pseudomonas syringae pv. ribicola</name>
    <dbReference type="NCBI Taxonomy" id="55398"/>
    <lineage>
        <taxon>Bacteria</taxon>
        <taxon>Pseudomonadati</taxon>
        <taxon>Pseudomonadota</taxon>
        <taxon>Gammaproteobacteria</taxon>
        <taxon>Pseudomonadales</taxon>
        <taxon>Pseudomonadaceae</taxon>
        <taxon>Pseudomonas</taxon>
    </lineage>
</organism>
<comment type="subcellular location">
    <subcellularLocation>
        <location evidence="1">Membrane</location>
        <topology evidence="1">Multi-pass membrane protein</topology>
    </subcellularLocation>
</comment>
<name>A0A3M2VSE0_PSESI</name>
<dbReference type="SUPFAM" id="SSF144091">
    <property type="entry name" value="Rhomboid-like"/>
    <property type="match status" value="1"/>
</dbReference>
<dbReference type="PANTHER" id="PTHR43066">
    <property type="entry name" value="RHOMBOID-RELATED PROTEIN"/>
    <property type="match status" value="1"/>
</dbReference>
<feature type="transmembrane region" description="Helical" evidence="5">
    <location>
        <begin position="52"/>
        <end position="75"/>
    </location>
</feature>
<evidence type="ECO:0000256" key="5">
    <source>
        <dbReference type="SAM" id="Phobius"/>
    </source>
</evidence>
<dbReference type="AlphaFoldDB" id="A0A3M2VSE0"/>
<evidence type="ECO:0000256" key="1">
    <source>
        <dbReference type="ARBA" id="ARBA00004141"/>
    </source>
</evidence>
<comment type="caution">
    <text evidence="7">The sequence shown here is derived from an EMBL/GenBank/DDBJ whole genome shotgun (WGS) entry which is preliminary data.</text>
</comment>
<gene>
    <name evidence="7" type="ORF">ALQ95_00756</name>
</gene>